<dbReference type="Proteomes" id="UP001303046">
    <property type="component" value="Unassembled WGS sequence"/>
</dbReference>
<dbReference type="Pfam" id="PF24524">
    <property type="entry name" value="DUF7596"/>
    <property type="match status" value="1"/>
</dbReference>
<comment type="caution">
    <text evidence="2">The sequence shown here is derived from an EMBL/GenBank/DDBJ whole genome shotgun (WGS) entry which is preliminary data.</text>
</comment>
<sequence>MSLFQIQLPSKPCDLMAFLELDKSSILKAEEFSGSKSAFIYDENGALLAKQTIIKYTPTQAYCIYADCSDEIAGKNIRVEEKEDPHHLKLVSIETEKENRRLLPLYVQFHTVPEARPAEAHLVDRLAEHALGRFNLELKKNVTHDSFAESDSWRDEAGFIVTDRNRFVYVTFKTSSLLQSLNANEATITKYNAEELEFLHDFDTSVCGFSREEAVEFVAANSTVFVAKGGDGVIDGMIAGKGDRIFALYAETLEIAHALIKHYITVNKLTQVSFFTREDVWECKPISSRRVHRRHTRTVPSSIKWSKVYALNMGFHIV</sequence>
<dbReference type="EMBL" id="JAVFWL010000004">
    <property type="protein sequence ID" value="KAK6747512.1"/>
    <property type="molecule type" value="Genomic_DNA"/>
</dbReference>
<reference evidence="2 3" key="1">
    <citation type="submission" date="2023-08" db="EMBL/GenBank/DDBJ databases">
        <title>A Necator americanus chromosomal reference genome.</title>
        <authorList>
            <person name="Ilik V."/>
            <person name="Petrzelkova K.J."/>
            <person name="Pardy F."/>
            <person name="Fuh T."/>
            <person name="Niatou-Singa F.S."/>
            <person name="Gouil Q."/>
            <person name="Baker L."/>
            <person name="Ritchie M.E."/>
            <person name="Jex A.R."/>
            <person name="Gazzola D."/>
            <person name="Li H."/>
            <person name="Toshio Fujiwara R."/>
            <person name="Zhan B."/>
            <person name="Aroian R.V."/>
            <person name="Pafco B."/>
            <person name="Schwarz E.M."/>
        </authorList>
    </citation>
    <scope>NUCLEOTIDE SEQUENCE [LARGE SCALE GENOMIC DNA]</scope>
    <source>
        <strain evidence="2 3">Aroian</strain>
        <tissue evidence="2">Whole animal</tissue>
    </source>
</reference>
<name>A0ABR1DAJ3_NECAM</name>
<evidence type="ECO:0000313" key="3">
    <source>
        <dbReference type="Proteomes" id="UP001303046"/>
    </source>
</evidence>
<organism evidence="2 3">
    <name type="scientific">Necator americanus</name>
    <name type="common">Human hookworm</name>
    <dbReference type="NCBI Taxonomy" id="51031"/>
    <lineage>
        <taxon>Eukaryota</taxon>
        <taxon>Metazoa</taxon>
        <taxon>Ecdysozoa</taxon>
        <taxon>Nematoda</taxon>
        <taxon>Chromadorea</taxon>
        <taxon>Rhabditida</taxon>
        <taxon>Rhabditina</taxon>
        <taxon>Rhabditomorpha</taxon>
        <taxon>Strongyloidea</taxon>
        <taxon>Ancylostomatidae</taxon>
        <taxon>Bunostominae</taxon>
        <taxon>Necator</taxon>
    </lineage>
</organism>
<evidence type="ECO:0000259" key="1">
    <source>
        <dbReference type="Pfam" id="PF24524"/>
    </source>
</evidence>
<dbReference type="InterPro" id="IPR056017">
    <property type="entry name" value="DUF7596"/>
</dbReference>
<protein>
    <recommendedName>
        <fullName evidence="1">DUF7596 domain-containing protein</fullName>
    </recommendedName>
</protein>
<gene>
    <name evidence="2" type="primary">Necator_chrIV.g13903</name>
    <name evidence="2" type="ORF">RB195_000611</name>
</gene>
<evidence type="ECO:0000313" key="2">
    <source>
        <dbReference type="EMBL" id="KAK6747512.1"/>
    </source>
</evidence>
<keyword evidence="3" id="KW-1185">Reference proteome</keyword>
<feature type="domain" description="DUF7596" evidence="1">
    <location>
        <begin position="22"/>
        <end position="161"/>
    </location>
</feature>
<proteinExistence type="predicted"/>
<accession>A0ABR1DAJ3</accession>